<dbReference type="InterPro" id="IPR003593">
    <property type="entry name" value="AAA+_ATPase"/>
</dbReference>
<reference evidence="11" key="1">
    <citation type="submission" date="2022-12" db="EMBL/GenBank/DDBJ databases">
        <title>Peptostreptococcus.</title>
        <authorList>
            <person name="Lee S.H."/>
        </authorList>
    </citation>
    <scope>NUCLEOTIDE SEQUENCE</scope>
    <source>
        <strain evidence="11">CBA3647</strain>
    </source>
</reference>
<dbReference type="Gene3D" id="1.10.10.60">
    <property type="entry name" value="Homeodomain-like"/>
    <property type="match status" value="1"/>
</dbReference>
<organism evidence="11 12">
    <name type="scientific">Peptostreptococcus equinus</name>
    <dbReference type="NCBI Taxonomy" id="3003601"/>
    <lineage>
        <taxon>Bacteria</taxon>
        <taxon>Bacillati</taxon>
        <taxon>Bacillota</taxon>
        <taxon>Clostridia</taxon>
        <taxon>Peptostreptococcales</taxon>
        <taxon>Peptostreptococcaceae</taxon>
        <taxon>Peptostreptococcus</taxon>
    </lineage>
</organism>
<keyword evidence="1" id="KW-0547">Nucleotide-binding</keyword>
<evidence type="ECO:0000259" key="8">
    <source>
        <dbReference type="PROSITE" id="PS50045"/>
    </source>
</evidence>
<dbReference type="PROSITE" id="PS50045">
    <property type="entry name" value="SIGMA54_INTERACT_4"/>
    <property type="match status" value="1"/>
</dbReference>
<dbReference type="InterPro" id="IPR025944">
    <property type="entry name" value="Sigma_54_int_dom_CS"/>
</dbReference>
<dbReference type="PANTHER" id="PTHR32071">
    <property type="entry name" value="TRANSCRIPTIONAL REGULATORY PROTEIN"/>
    <property type="match status" value="1"/>
</dbReference>
<dbReference type="PROSITE" id="PS50112">
    <property type="entry name" value="PAS"/>
    <property type="match status" value="1"/>
</dbReference>
<dbReference type="InterPro" id="IPR058031">
    <property type="entry name" value="AAA_lid_NorR"/>
</dbReference>
<evidence type="ECO:0000256" key="3">
    <source>
        <dbReference type="ARBA" id="ARBA00022840"/>
    </source>
</evidence>
<evidence type="ECO:0000256" key="7">
    <source>
        <dbReference type="ARBA" id="ARBA00029500"/>
    </source>
</evidence>
<keyword evidence="12" id="KW-1185">Reference proteome</keyword>
<dbReference type="Gene3D" id="3.40.50.300">
    <property type="entry name" value="P-loop containing nucleotide triphosphate hydrolases"/>
    <property type="match status" value="1"/>
</dbReference>
<evidence type="ECO:0000259" key="10">
    <source>
        <dbReference type="PROSITE" id="PS50113"/>
    </source>
</evidence>
<accession>A0ABY7JNW6</accession>
<keyword evidence="2" id="KW-0058">Aromatic hydrocarbons catabolism</keyword>
<dbReference type="SUPFAM" id="SSF52540">
    <property type="entry name" value="P-loop containing nucleoside triphosphate hydrolases"/>
    <property type="match status" value="1"/>
</dbReference>
<dbReference type="RefSeq" id="WP_269311548.1">
    <property type="nucleotide sequence ID" value="NZ_CP114052.1"/>
</dbReference>
<dbReference type="CDD" id="cd00009">
    <property type="entry name" value="AAA"/>
    <property type="match status" value="1"/>
</dbReference>
<dbReference type="PROSITE" id="PS50113">
    <property type="entry name" value="PAC"/>
    <property type="match status" value="1"/>
</dbReference>
<dbReference type="InterPro" id="IPR000014">
    <property type="entry name" value="PAS"/>
</dbReference>
<dbReference type="SUPFAM" id="SSF55785">
    <property type="entry name" value="PYP-like sensor domain (PAS domain)"/>
    <property type="match status" value="1"/>
</dbReference>
<keyword evidence="5" id="KW-0238">DNA-binding</keyword>
<dbReference type="InterPro" id="IPR035965">
    <property type="entry name" value="PAS-like_dom_sf"/>
</dbReference>
<dbReference type="Pfam" id="PF13426">
    <property type="entry name" value="PAS_9"/>
    <property type="match status" value="1"/>
</dbReference>
<evidence type="ECO:0000256" key="6">
    <source>
        <dbReference type="ARBA" id="ARBA00023163"/>
    </source>
</evidence>
<dbReference type="InterPro" id="IPR027417">
    <property type="entry name" value="P-loop_NTPase"/>
</dbReference>
<feature type="domain" description="PAS" evidence="9">
    <location>
        <begin position="20"/>
        <end position="65"/>
    </location>
</feature>
<evidence type="ECO:0000256" key="4">
    <source>
        <dbReference type="ARBA" id="ARBA00023015"/>
    </source>
</evidence>
<evidence type="ECO:0000256" key="1">
    <source>
        <dbReference type="ARBA" id="ARBA00022741"/>
    </source>
</evidence>
<dbReference type="Proteomes" id="UP001164187">
    <property type="component" value="Chromosome"/>
</dbReference>
<dbReference type="NCBIfam" id="TIGR00229">
    <property type="entry name" value="sensory_box"/>
    <property type="match status" value="1"/>
</dbReference>
<dbReference type="CDD" id="cd00130">
    <property type="entry name" value="PAS"/>
    <property type="match status" value="1"/>
</dbReference>
<dbReference type="Gene3D" id="3.30.450.20">
    <property type="entry name" value="PAS domain"/>
    <property type="match status" value="1"/>
</dbReference>
<dbReference type="SMART" id="SM00091">
    <property type="entry name" value="PAS"/>
    <property type="match status" value="1"/>
</dbReference>
<evidence type="ECO:0000256" key="2">
    <source>
        <dbReference type="ARBA" id="ARBA00022797"/>
    </source>
</evidence>
<dbReference type="PROSITE" id="PS00688">
    <property type="entry name" value="SIGMA54_INTERACT_3"/>
    <property type="match status" value="1"/>
</dbReference>
<evidence type="ECO:0000259" key="9">
    <source>
        <dbReference type="PROSITE" id="PS50112"/>
    </source>
</evidence>
<dbReference type="Pfam" id="PF00158">
    <property type="entry name" value="Sigma54_activat"/>
    <property type="match status" value="1"/>
</dbReference>
<keyword evidence="6" id="KW-0804">Transcription</keyword>
<dbReference type="Pfam" id="PF25601">
    <property type="entry name" value="AAA_lid_14"/>
    <property type="match status" value="1"/>
</dbReference>
<dbReference type="Pfam" id="PF18024">
    <property type="entry name" value="HTH_50"/>
    <property type="match status" value="1"/>
</dbReference>
<evidence type="ECO:0000313" key="11">
    <source>
        <dbReference type="EMBL" id="WAW14854.1"/>
    </source>
</evidence>
<keyword evidence="3" id="KW-0067">ATP-binding</keyword>
<sequence>MLDKKTGEYMDVGQLLPKNKAEFFQKIIDYSYDEIFVANGDGICIYCNNTFEKNYGVKRSDILGQHISYIIDNNYVDILLFDDVLKNKKEITYKQKTAKGRIILNTSVPVLNSDGDVLYVVENCRDITEYEILHNTLDQTQKQLSKEKIISNRKDSIKNTFSYFKSKNMQETLVKTLRFASKDVNLIITGKSGTGKTSLAKFIHDNSDRKNKPFININCTTIPENLIESELFGYKKGAFTGALSSGKKGLVEQAEGGTLFLDEVSEIPMATQAKLLELVQEKQFLPIGSDKKFIADIRIITATNKNLEDAVKNKKFREDLYYRLNVVQLNMPALKDRSEDISVLISHFLLYYNNKYDSKVKMPAQIYDILNNYDWPGNIRELEHLIEFLVINCQNGVISINELPVNILNNENESIMEEHQININIPEKADYKIILEETEGKIIRKYYSTYPSSYKLAEALNLSQSTANRLINKYCK</sequence>
<dbReference type="Gene3D" id="1.10.8.60">
    <property type="match status" value="1"/>
</dbReference>
<feature type="domain" description="PAC" evidence="10">
    <location>
        <begin position="87"/>
        <end position="139"/>
    </location>
</feature>
<dbReference type="PROSITE" id="PS00676">
    <property type="entry name" value="SIGMA54_INTERACT_2"/>
    <property type="match status" value="1"/>
</dbReference>
<name>A0ABY7JNW6_9FIRM</name>
<dbReference type="InterPro" id="IPR030828">
    <property type="entry name" value="HTH_TyrR"/>
</dbReference>
<gene>
    <name evidence="11" type="ORF">O0R46_09755</name>
</gene>
<dbReference type="InterPro" id="IPR000700">
    <property type="entry name" value="PAS-assoc_C"/>
</dbReference>
<dbReference type="SMART" id="SM00382">
    <property type="entry name" value="AAA"/>
    <property type="match status" value="1"/>
</dbReference>
<dbReference type="InterPro" id="IPR025943">
    <property type="entry name" value="Sigma_54_int_dom_ATP-bd_2"/>
</dbReference>
<feature type="domain" description="Sigma-54 factor interaction" evidence="8">
    <location>
        <begin position="162"/>
        <end position="391"/>
    </location>
</feature>
<proteinExistence type="predicted"/>
<evidence type="ECO:0000256" key="5">
    <source>
        <dbReference type="ARBA" id="ARBA00023125"/>
    </source>
</evidence>
<dbReference type="PANTHER" id="PTHR32071:SF57">
    <property type="entry name" value="C4-DICARBOXYLATE TRANSPORT TRANSCRIPTIONAL REGULATORY PROTEIN DCTD"/>
    <property type="match status" value="1"/>
</dbReference>
<evidence type="ECO:0000313" key="12">
    <source>
        <dbReference type="Proteomes" id="UP001164187"/>
    </source>
</evidence>
<dbReference type="EMBL" id="CP114052">
    <property type="protein sequence ID" value="WAW14854.1"/>
    <property type="molecule type" value="Genomic_DNA"/>
</dbReference>
<protein>
    <recommendedName>
        <fullName evidence="7">HTH-type transcriptional regulatory protein TyrR</fullName>
    </recommendedName>
</protein>
<dbReference type="InterPro" id="IPR002078">
    <property type="entry name" value="Sigma_54_int"/>
</dbReference>
<keyword evidence="4" id="KW-0805">Transcription regulation</keyword>